<reference evidence="9 10" key="1">
    <citation type="submission" date="2024-11" db="EMBL/GenBank/DDBJ databases">
        <title>Adaptive evolution of stress response genes in parasites aligns with host niche diversity.</title>
        <authorList>
            <person name="Hahn C."/>
            <person name="Resl P."/>
        </authorList>
    </citation>
    <scope>NUCLEOTIDE SEQUENCE [LARGE SCALE GENOMIC DNA]</scope>
    <source>
        <strain evidence="9">EGGRZ-B1_66</strain>
        <tissue evidence="9">Body</tissue>
    </source>
</reference>
<dbReference type="FunFam" id="2.60.40.10:FF:000032">
    <property type="entry name" value="palladin isoform X1"/>
    <property type="match status" value="1"/>
</dbReference>
<dbReference type="InterPro" id="IPR003961">
    <property type="entry name" value="FN3_dom"/>
</dbReference>
<evidence type="ECO:0008006" key="11">
    <source>
        <dbReference type="Google" id="ProtNLM"/>
    </source>
</evidence>
<keyword evidence="6" id="KW-1133">Transmembrane helix</keyword>
<dbReference type="CDD" id="cd00096">
    <property type="entry name" value="Ig"/>
    <property type="match status" value="2"/>
</dbReference>
<dbReference type="SMART" id="SM00060">
    <property type="entry name" value="FN3"/>
    <property type="match status" value="3"/>
</dbReference>
<dbReference type="SUPFAM" id="SSF48726">
    <property type="entry name" value="Immunoglobulin"/>
    <property type="match status" value="6"/>
</dbReference>
<evidence type="ECO:0000256" key="1">
    <source>
        <dbReference type="ARBA" id="ARBA00022729"/>
    </source>
</evidence>
<dbReference type="CDD" id="cd00063">
    <property type="entry name" value="FN3"/>
    <property type="match status" value="3"/>
</dbReference>
<evidence type="ECO:0000313" key="10">
    <source>
        <dbReference type="Proteomes" id="UP001626550"/>
    </source>
</evidence>
<dbReference type="InterPro" id="IPR003599">
    <property type="entry name" value="Ig_sub"/>
</dbReference>
<dbReference type="Pfam" id="PF00041">
    <property type="entry name" value="fn3"/>
    <property type="match status" value="1"/>
</dbReference>
<feature type="domain" description="Ig-like" evidence="7">
    <location>
        <begin position="294"/>
        <end position="381"/>
    </location>
</feature>
<proteinExistence type="predicted"/>
<feature type="compositionally biased region" description="Polar residues" evidence="5">
    <location>
        <begin position="1294"/>
        <end position="1303"/>
    </location>
</feature>
<name>A0ABD2QHN1_9PLAT</name>
<sequence length="1351" mass="151321">MPDKMLTYIPLEASIIHCKADSEPPPMYEWFKFGKPFNYEANSGRYTKYPGEGTLVLARPQSDDDGIYQCVAKNDLGIALSNMVVVRRAEMGAFPDKNQKMFHLGVSDRIRLDCDVPLNYPPPVVTWQILRNNDQLEYIKETNRHATDLDGNLHIAAVDPKDNMAAYQCVANNAVMRKQMMGPINLLMVTGDKNRRINQKMTTMFTYPKQQLALEGDTLELKCFFSGFPLPRYEWFKDDQQITLPNVQIKNIGTMLEFKPVTVESAGSYRCQATNEVTMSPYLYEFVVIVRRRPKFVNFPTDQNVPVGGSAVFDCTADADPPASVKWTVNGLDPNQYLDGIRKRIEGTKMILTNLTIGDIAVIQCNASNTHGYAYTNAFINVMREPPFFVMPPAEEVRVTEGKPINITCQTFSAPPAIISWNKDGRPINGGRYQSMMNGDLFIESASVTDSGVYECVATNPFGETKASGRLTVRRKTRVVLAPYNTRIYEGDLIKFVCTAETDPNELENLQVTWYKDDNLINLEQVPRVGKIWFDYSFAIGGVQPRDTGQYICNVSNGLDFDWATASLLVQGIPDQPKRVTVECPSNDNVGIVTWYPGSDNYSPIIEFIIEVRTKNRVGISEPSESVDAADTCTQPSAVPDTNPMELYVYGRLETELTVQWTAMPYIEHNGAGLYYQLTVQCNDCNNMPSGAIVMQTISDWRQDRYTFFGRFTGTNRYNIENYKNYSVSIRAYNENGASKGRVTTAWGFSGEQAPGLTAGALTVINTTSTGAILQWTVLRESDLTNLAGFFRGYRIEWCPATVTQTQCQQNIRFQDVIFRIPKTPVLYGFAQQPAAQTANTRFRRSAVLPADESLNLPVYNKFRVKRQSPAQPQRHSCDMRDLYTHDHPMCDFKEPIYLTKQPRSHTTLIETADLMVKRSARQVTDPATTMPLPVGSSERTSVFDGLTVPFQYGASITQELFDVPGNTKVTAWLRVLTSVWAGRHGPSVDFTTKEGIPGPVSDLRVYSIGVNTVNTSWTAPVDPNGVLNGYLFGIEELRELEMGQTSYYPVVHDGTLTNYQFTGLRPNTTYRLYVHPMTSAGKGLDNFIDVVTNPVDAAPNPPSFFVQNIQNDSLEIVYEPSRTGLPGSYFYGQYRQPGVIWWEETEPNFIVRSFFVQNLTEDTEYEVRVVSTNGAQMSSAANAIRIRTTGTARPGGIVGASATWFIILFLLFLALIAFFALLILARKKRFNKLQQKTEVFREKSLAATGSMAPSRIYQPPSSHGYINQSRSVVGPGMGGSMISGYKPAESMLSNRTPSQGFGNNAKPKKNEPGANFTDDDPVSFDRPVDIPAPEEIEQFDDRRGEYSKLY</sequence>
<dbReference type="SMART" id="SM00408">
    <property type="entry name" value="IGc2"/>
    <property type="match status" value="6"/>
</dbReference>
<keyword evidence="4" id="KW-0393">Immunoglobulin domain</keyword>
<gene>
    <name evidence="9" type="ORF">Ciccas_002299</name>
</gene>
<dbReference type="SUPFAM" id="SSF49265">
    <property type="entry name" value="Fibronectin type III"/>
    <property type="match status" value="3"/>
</dbReference>
<dbReference type="Proteomes" id="UP001626550">
    <property type="component" value="Unassembled WGS sequence"/>
</dbReference>
<dbReference type="PANTHER" id="PTHR12231:SF257">
    <property type="entry name" value="NEURAL CELL ADHESION MOLECULE L1-LIKE PROTEIN"/>
    <property type="match status" value="1"/>
</dbReference>
<keyword evidence="1" id="KW-0732">Signal</keyword>
<comment type="caution">
    <text evidence="9">The sequence shown here is derived from an EMBL/GenBank/DDBJ whole genome shotgun (WGS) entry which is preliminary data.</text>
</comment>
<feature type="transmembrane region" description="Helical" evidence="6">
    <location>
        <begin position="1203"/>
        <end position="1226"/>
    </location>
</feature>
<protein>
    <recommendedName>
        <fullName evidence="11">Neuroglian</fullName>
    </recommendedName>
</protein>
<feature type="domain" description="Fibronectin type-III" evidence="8">
    <location>
        <begin position="1000"/>
        <end position="1097"/>
    </location>
</feature>
<dbReference type="SMART" id="SM00409">
    <property type="entry name" value="IG"/>
    <property type="match status" value="6"/>
</dbReference>
<keyword evidence="10" id="KW-1185">Reference proteome</keyword>
<keyword evidence="3" id="KW-1015">Disulfide bond</keyword>
<dbReference type="InterPro" id="IPR036116">
    <property type="entry name" value="FN3_sf"/>
</dbReference>
<keyword evidence="2" id="KW-0677">Repeat</keyword>
<dbReference type="InterPro" id="IPR051170">
    <property type="entry name" value="Neural/epithelial_adhesion"/>
</dbReference>
<evidence type="ECO:0000256" key="6">
    <source>
        <dbReference type="SAM" id="Phobius"/>
    </source>
</evidence>
<dbReference type="PROSITE" id="PS50853">
    <property type="entry name" value="FN3"/>
    <property type="match status" value="2"/>
</dbReference>
<feature type="domain" description="Ig-like" evidence="7">
    <location>
        <begin position="1"/>
        <end position="81"/>
    </location>
</feature>
<evidence type="ECO:0000256" key="2">
    <source>
        <dbReference type="ARBA" id="ARBA00022737"/>
    </source>
</evidence>
<feature type="domain" description="Ig-like" evidence="7">
    <location>
        <begin position="386"/>
        <end position="472"/>
    </location>
</feature>
<feature type="domain" description="Ig-like" evidence="7">
    <location>
        <begin position="477"/>
        <end position="571"/>
    </location>
</feature>
<dbReference type="EMBL" id="JBJKFK010000177">
    <property type="protein sequence ID" value="KAL3319029.1"/>
    <property type="molecule type" value="Genomic_DNA"/>
</dbReference>
<feature type="domain" description="Ig-like" evidence="7">
    <location>
        <begin position="202"/>
        <end position="275"/>
    </location>
</feature>
<feature type="domain" description="Fibronectin type-III" evidence="8">
    <location>
        <begin position="1099"/>
        <end position="1192"/>
    </location>
</feature>
<evidence type="ECO:0000256" key="5">
    <source>
        <dbReference type="SAM" id="MobiDB-lite"/>
    </source>
</evidence>
<dbReference type="InterPro" id="IPR013098">
    <property type="entry name" value="Ig_I-set"/>
</dbReference>
<evidence type="ECO:0000313" key="9">
    <source>
        <dbReference type="EMBL" id="KAL3319029.1"/>
    </source>
</evidence>
<dbReference type="InterPro" id="IPR013783">
    <property type="entry name" value="Ig-like_fold"/>
</dbReference>
<dbReference type="PANTHER" id="PTHR12231">
    <property type="entry name" value="CTX-RELATED TYPE I TRANSMEMBRANE PROTEIN"/>
    <property type="match status" value="1"/>
</dbReference>
<evidence type="ECO:0000259" key="8">
    <source>
        <dbReference type="PROSITE" id="PS50853"/>
    </source>
</evidence>
<dbReference type="Pfam" id="PF13927">
    <property type="entry name" value="Ig_3"/>
    <property type="match status" value="2"/>
</dbReference>
<evidence type="ECO:0000256" key="3">
    <source>
        <dbReference type="ARBA" id="ARBA00023157"/>
    </source>
</evidence>
<dbReference type="Gene3D" id="2.60.40.10">
    <property type="entry name" value="Immunoglobulins"/>
    <property type="match status" value="10"/>
</dbReference>
<keyword evidence="6" id="KW-0472">Membrane</keyword>
<accession>A0ABD2QHN1</accession>
<organism evidence="9 10">
    <name type="scientific">Cichlidogyrus casuarinus</name>
    <dbReference type="NCBI Taxonomy" id="1844966"/>
    <lineage>
        <taxon>Eukaryota</taxon>
        <taxon>Metazoa</taxon>
        <taxon>Spiralia</taxon>
        <taxon>Lophotrochozoa</taxon>
        <taxon>Platyhelminthes</taxon>
        <taxon>Monogenea</taxon>
        <taxon>Monopisthocotylea</taxon>
        <taxon>Dactylogyridea</taxon>
        <taxon>Ancyrocephalidae</taxon>
        <taxon>Cichlidogyrus</taxon>
    </lineage>
</organism>
<dbReference type="InterPro" id="IPR003598">
    <property type="entry name" value="Ig_sub2"/>
</dbReference>
<dbReference type="InterPro" id="IPR007110">
    <property type="entry name" value="Ig-like_dom"/>
</dbReference>
<dbReference type="PROSITE" id="PS50835">
    <property type="entry name" value="IG_LIKE"/>
    <property type="match status" value="5"/>
</dbReference>
<evidence type="ECO:0000259" key="7">
    <source>
        <dbReference type="PROSITE" id="PS50835"/>
    </source>
</evidence>
<evidence type="ECO:0000256" key="4">
    <source>
        <dbReference type="ARBA" id="ARBA00023319"/>
    </source>
</evidence>
<dbReference type="InterPro" id="IPR036179">
    <property type="entry name" value="Ig-like_dom_sf"/>
</dbReference>
<feature type="region of interest" description="Disordered" evidence="5">
    <location>
        <begin position="1294"/>
        <end position="1351"/>
    </location>
</feature>
<keyword evidence="6" id="KW-0812">Transmembrane</keyword>
<feature type="compositionally biased region" description="Basic and acidic residues" evidence="5">
    <location>
        <begin position="1340"/>
        <end position="1351"/>
    </location>
</feature>
<dbReference type="Pfam" id="PF07679">
    <property type="entry name" value="I-set"/>
    <property type="match status" value="3"/>
</dbReference>